<feature type="compositionally biased region" description="Polar residues" evidence="1">
    <location>
        <begin position="108"/>
        <end position="122"/>
    </location>
</feature>
<feature type="region of interest" description="Disordered" evidence="1">
    <location>
        <begin position="19"/>
        <end position="66"/>
    </location>
</feature>
<protein>
    <submittedName>
        <fullName evidence="2">Uncharacterized protein</fullName>
    </submittedName>
</protein>
<keyword evidence="3" id="KW-1185">Reference proteome</keyword>
<dbReference type="Proteomes" id="UP000683925">
    <property type="component" value="Unassembled WGS sequence"/>
</dbReference>
<sequence>MKNNTQQTPISPKMAMYKNAMKNKHNQHPLLSEQLQKNQSLAQFHDQPQSQRSQEQGKQDNLRANSSFRSLKFQDLNVTHNPIDVIKLKDILDGNRKEIKVKQIVSQVQHKNQQQKSFTSQKHSQDEVFAEQQKGEKKLNLPISDSKQKLKENVNLDLETPRFFGMP</sequence>
<feature type="region of interest" description="Disordered" evidence="1">
    <location>
        <begin position="108"/>
        <end position="141"/>
    </location>
</feature>
<reference evidence="2" key="1">
    <citation type="submission" date="2021-01" db="EMBL/GenBank/DDBJ databases">
        <authorList>
            <consortium name="Genoscope - CEA"/>
            <person name="William W."/>
        </authorList>
    </citation>
    <scope>NUCLEOTIDE SEQUENCE</scope>
</reference>
<gene>
    <name evidence="2" type="ORF">POCTA_138.1.T0160027</name>
</gene>
<evidence type="ECO:0000313" key="3">
    <source>
        <dbReference type="Proteomes" id="UP000683925"/>
    </source>
</evidence>
<comment type="caution">
    <text evidence="2">The sequence shown here is derived from an EMBL/GenBank/DDBJ whole genome shotgun (WGS) entry which is preliminary data.</text>
</comment>
<dbReference type="OMA" id="TPRFFGM"/>
<dbReference type="OrthoDB" id="309790at2759"/>
<proteinExistence type="predicted"/>
<organism evidence="2 3">
    <name type="scientific">Paramecium octaurelia</name>
    <dbReference type="NCBI Taxonomy" id="43137"/>
    <lineage>
        <taxon>Eukaryota</taxon>
        <taxon>Sar</taxon>
        <taxon>Alveolata</taxon>
        <taxon>Ciliophora</taxon>
        <taxon>Intramacronucleata</taxon>
        <taxon>Oligohymenophorea</taxon>
        <taxon>Peniculida</taxon>
        <taxon>Parameciidae</taxon>
        <taxon>Paramecium</taxon>
    </lineage>
</organism>
<name>A0A8S1SRS1_PAROT</name>
<dbReference type="AlphaFoldDB" id="A0A8S1SRS1"/>
<accession>A0A8S1SRS1</accession>
<dbReference type="EMBL" id="CAJJDP010000016">
    <property type="protein sequence ID" value="CAD8144201.1"/>
    <property type="molecule type" value="Genomic_DNA"/>
</dbReference>
<evidence type="ECO:0000313" key="2">
    <source>
        <dbReference type="EMBL" id="CAD8144201.1"/>
    </source>
</evidence>
<feature type="compositionally biased region" description="Polar residues" evidence="1">
    <location>
        <begin position="33"/>
        <end position="54"/>
    </location>
</feature>
<evidence type="ECO:0000256" key="1">
    <source>
        <dbReference type="SAM" id="MobiDB-lite"/>
    </source>
</evidence>